<dbReference type="OrthoDB" id="8117782at2759"/>
<evidence type="ECO:0000313" key="5">
    <source>
        <dbReference type="Proteomes" id="UP000494256"/>
    </source>
</evidence>
<evidence type="ECO:0000313" key="4">
    <source>
        <dbReference type="Proteomes" id="UP000494106"/>
    </source>
</evidence>
<dbReference type="EMBL" id="CADEBC010000511">
    <property type="protein sequence ID" value="CAB3241929.1"/>
    <property type="molecule type" value="Genomic_DNA"/>
</dbReference>
<dbReference type="EMBL" id="CADEBD010001048">
    <property type="protein sequence ID" value="CAB3262042.1"/>
    <property type="molecule type" value="Genomic_DNA"/>
</dbReference>
<gene>
    <name evidence="3" type="ORF">APLA_LOCUS17515</name>
    <name evidence="2" type="ORF">APLA_LOCUS8904</name>
</gene>
<evidence type="ECO:0000256" key="1">
    <source>
        <dbReference type="SAM" id="Phobius"/>
    </source>
</evidence>
<keyword evidence="1" id="KW-1133">Transmembrane helix</keyword>
<organism evidence="2 4">
    <name type="scientific">Arctia plantaginis</name>
    <name type="common">Wood tiger moth</name>
    <name type="synonym">Phalaena plantaginis</name>
    <dbReference type="NCBI Taxonomy" id="874455"/>
    <lineage>
        <taxon>Eukaryota</taxon>
        <taxon>Metazoa</taxon>
        <taxon>Ecdysozoa</taxon>
        <taxon>Arthropoda</taxon>
        <taxon>Hexapoda</taxon>
        <taxon>Insecta</taxon>
        <taxon>Pterygota</taxon>
        <taxon>Neoptera</taxon>
        <taxon>Endopterygota</taxon>
        <taxon>Lepidoptera</taxon>
        <taxon>Glossata</taxon>
        <taxon>Ditrysia</taxon>
        <taxon>Noctuoidea</taxon>
        <taxon>Erebidae</taxon>
        <taxon>Arctiinae</taxon>
        <taxon>Arctia</taxon>
    </lineage>
</organism>
<evidence type="ECO:0000313" key="3">
    <source>
        <dbReference type="EMBL" id="CAB3262042.1"/>
    </source>
</evidence>
<accession>A0A8S1AB23</accession>
<name>A0A8S1AB23_ARCPL</name>
<feature type="transmembrane region" description="Helical" evidence="1">
    <location>
        <begin position="67"/>
        <end position="88"/>
    </location>
</feature>
<keyword evidence="1" id="KW-0812">Transmembrane</keyword>
<keyword evidence="4" id="KW-1185">Reference proteome</keyword>
<protein>
    <submittedName>
        <fullName evidence="2">Uncharacterized protein</fullName>
    </submittedName>
</protein>
<sequence>MDAFDQEAYTKLQELLKDVDPEKAPSRKDILNMVDSLDLSDEAKEKIKVMLVGDVPKVFGSYGGGTLLAVIFILVVFAMIFFFGYKLYKSIKDKEKKKEEKKKAKQSKKKK</sequence>
<dbReference type="Proteomes" id="UP000494106">
    <property type="component" value="Unassembled WGS sequence"/>
</dbReference>
<dbReference type="AlphaFoldDB" id="A0A8S1AB23"/>
<reference evidence="4 5" key="1">
    <citation type="submission" date="2020-04" db="EMBL/GenBank/DDBJ databases">
        <authorList>
            <person name="Wallbank WR R."/>
            <person name="Pardo Diaz C."/>
            <person name="Kozak K."/>
            <person name="Martin S."/>
            <person name="Jiggins C."/>
            <person name="Moest M."/>
            <person name="Warren A I."/>
            <person name="Byers J.R.P. K."/>
            <person name="Montejo-Kovacevich G."/>
            <person name="Yen C E."/>
        </authorList>
    </citation>
    <scope>NUCLEOTIDE SEQUENCE [LARGE SCALE GENOMIC DNA]</scope>
</reference>
<evidence type="ECO:0000313" key="2">
    <source>
        <dbReference type="EMBL" id="CAB3241929.1"/>
    </source>
</evidence>
<keyword evidence="1" id="KW-0472">Membrane</keyword>
<comment type="caution">
    <text evidence="2">The sequence shown here is derived from an EMBL/GenBank/DDBJ whole genome shotgun (WGS) entry which is preliminary data.</text>
</comment>
<dbReference type="Proteomes" id="UP000494256">
    <property type="component" value="Unassembled WGS sequence"/>
</dbReference>
<proteinExistence type="predicted"/>